<dbReference type="PATRIC" id="fig|927665.4.peg.364"/>
<dbReference type="RefSeq" id="WP_046145117.1">
    <property type="nucleotide sequence ID" value="NZ_KQ033912.1"/>
</dbReference>
<feature type="region of interest" description="Disordered" evidence="2">
    <location>
        <begin position="173"/>
        <end position="195"/>
    </location>
</feature>
<reference evidence="4 5" key="1">
    <citation type="submission" date="2013-04" db="EMBL/GenBank/DDBJ databases">
        <title>The Genome Sequence of Parabacteroides goldsteinii DSM 19448.</title>
        <authorList>
            <consortium name="The Broad Institute Genomics Platform"/>
            <person name="Earl A."/>
            <person name="Ward D."/>
            <person name="Feldgarden M."/>
            <person name="Gevers D."/>
            <person name="Martens E."/>
            <person name="Sakamoto M."/>
            <person name="Benno Y."/>
            <person name="Song Y."/>
            <person name="Liu C."/>
            <person name="Lee J."/>
            <person name="Bolanos M."/>
            <person name="Vaisanen M.L."/>
            <person name="Finegold S.M."/>
            <person name="Walker B."/>
            <person name="Young S."/>
            <person name="Zeng Q."/>
            <person name="Gargeya S."/>
            <person name="Fitzgerald M."/>
            <person name="Haas B."/>
            <person name="Abouelleil A."/>
            <person name="Allen A.W."/>
            <person name="Alvarado L."/>
            <person name="Arachchi H.M."/>
            <person name="Berlin A.M."/>
            <person name="Chapman S.B."/>
            <person name="Gainer-Dewar J."/>
            <person name="Goldberg J."/>
            <person name="Griggs A."/>
            <person name="Gujja S."/>
            <person name="Hansen M."/>
            <person name="Howarth C."/>
            <person name="Imamovic A."/>
            <person name="Ireland A."/>
            <person name="Larimer J."/>
            <person name="McCowan C."/>
            <person name="Murphy C."/>
            <person name="Pearson M."/>
            <person name="Poon T.W."/>
            <person name="Priest M."/>
            <person name="Roberts A."/>
            <person name="Saif S."/>
            <person name="Shea T."/>
            <person name="Sisk P."/>
            <person name="Sykes S."/>
            <person name="Wortman J."/>
            <person name="Nusbaum C."/>
            <person name="Birren B."/>
        </authorList>
    </citation>
    <scope>NUCLEOTIDE SEQUENCE [LARGE SCALE GENOMIC DNA]</scope>
    <source>
        <strain evidence="4 5">DSM 19448</strain>
    </source>
</reference>
<dbReference type="SUPFAM" id="SSF48452">
    <property type="entry name" value="TPR-like"/>
    <property type="match status" value="1"/>
</dbReference>
<accession>A0A0F5JQQ0</accession>
<evidence type="ECO:0000313" key="5">
    <source>
        <dbReference type="Proteomes" id="UP000033047"/>
    </source>
</evidence>
<sequence>MKHTFFYNIYVWAVCLVLFALPAGAQHIRVVPQQVSVRNDSLQLQLDMDLEAVNVSASTAVIFTPQLLGPSKQLLSLPPVIISGRIRERQDRRERYLSAGKESSVPYMRIRDTRHTGSKKITYRMSVPYTSWMQQASLLLCQEVKDCCDLQLLGVDTLVRKLSLNHVPQPIGEAPVPVPDTGSQKKRPLSRANMTKNTKDRAVVPAIPHRVRERAVDVTAYESMVSYLRPETGQTGKRHTESAVLYFDYPIGKDDIYPDYKNNREEIDKIDRIMVPLQDKRFTSVDRIRICGYSSPDGPYGDNERLAKARSGLFAYYLRNAYGIPRDLVEVSSVAEDWEGLSDLMRREKPSWQDAVLLIIRRYGIFNGREKQLMDLEGGTPYREMMRHYFPKLRRIEVVVQYDVRKVEGDEAAELIYTHPDLLSLKEMYAVARYYRPGTEQYREVYEIAAFHFPDDVVANVNAASAVMLTGDLTSAWDYLRKVEADPRAWNNLGVLTLMEGDPSGAAVWFRKAVGVEPRKARKNLEIAESYLESDE</sequence>
<keyword evidence="1" id="KW-0802">TPR repeat</keyword>
<gene>
    <name evidence="4" type="ORF">HMPREF1535_00363</name>
</gene>
<dbReference type="InterPro" id="IPR011990">
    <property type="entry name" value="TPR-like_helical_dom_sf"/>
</dbReference>
<proteinExistence type="predicted"/>
<dbReference type="Proteomes" id="UP000033047">
    <property type="component" value="Unassembled WGS sequence"/>
</dbReference>
<evidence type="ECO:0000259" key="3">
    <source>
        <dbReference type="Pfam" id="PF12984"/>
    </source>
</evidence>
<evidence type="ECO:0000313" key="4">
    <source>
        <dbReference type="EMBL" id="KKB60088.1"/>
    </source>
</evidence>
<feature type="repeat" description="TPR" evidence="1">
    <location>
        <begin position="487"/>
        <end position="520"/>
    </location>
</feature>
<dbReference type="InterPro" id="IPR024480">
    <property type="entry name" value="DUF3868"/>
</dbReference>
<dbReference type="HOGENOM" id="CLU_026852_0_0_10"/>
<feature type="domain" description="DUF3868" evidence="3">
    <location>
        <begin position="13"/>
        <end position="103"/>
    </location>
</feature>
<evidence type="ECO:0000256" key="1">
    <source>
        <dbReference type="PROSITE-ProRule" id="PRU00339"/>
    </source>
</evidence>
<dbReference type="SUPFAM" id="SSF103088">
    <property type="entry name" value="OmpA-like"/>
    <property type="match status" value="1"/>
</dbReference>
<dbReference type="STRING" id="927665.HMPREF1535_00363"/>
<dbReference type="PROSITE" id="PS50005">
    <property type="entry name" value="TPR"/>
    <property type="match status" value="1"/>
</dbReference>
<dbReference type="EMBL" id="AQHV01000001">
    <property type="protein sequence ID" value="KKB60088.1"/>
    <property type="molecule type" value="Genomic_DNA"/>
</dbReference>
<evidence type="ECO:0000256" key="2">
    <source>
        <dbReference type="SAM" id="MobiDB-lite"/>
    </source>
</evidence>
<protein>
    <recommendedName>
        <fullName evidence="3">DUF3868 domain-containing protein</fullName>
    </recommendedName>
</protein>
<dbReference type="Gene3D" id="3.30.1330.60">
    <property type="entry name" value="OmpA-like domain"/>
    <property type="match status" value="1"/>
</dbReference>
<dbReference type="InterPro" id="IPR036737">
    <property type="entry name" value="OmpA-like_sf"/>
</dbReference>
<organism evidence="4 5">
    <name type="scientific">Parabacteroides goldsteinii DSM 19448 = WAL 12034</name>
    <dbReference type="NCBI Taxonomy" id="927665"/>
    <lineage>
        <taxon>Bacteria</taxon>
        <taxon>Pseudomonadati</taxon>
        <taxon>Bacteroidota</taxon>
        <taxon>Bacteroidia</taxon>
        <taxon>Bacteroidales</taxon>
        <taxon>Tannerellaceae</taxon>
        <taxon>Parabacteroides</taxon>
    </lineage>
</organism>
<dbReference type="Pfam" id="PF12984">
    <property type="entry name" value="DUF3868"/>
    <property type="match status" value="1"/>
</dbReference>
<dbReference type="Gene3D" id="1.25.40.10">
    <property type="entry name" value="Tetratricopeptide repeat domain"/>
    <property type="match status" value="1"/>
</dbReference>
<dbReference type="AlphaFoldDB" id="A0A0F5JQQ0"/>
<dbReference type="InterPro" id="IPR019734">
    <property type="entry name" value="TPR_rpt"/>
</dbReference>
<name>A0A0F5JQQ0_9BACT</name>
<comment type="caution">
    <text evidence="4">The sequence shown here is derived from an EMBL/GenBank/DDBJ whole genome shotgun (WGS) entry which is preliminary data.</text>
</comment>